<dbReference type="GO" id="GO:0005829">
    <property type="term" value="C:cytosol"/>
    <property type="evidence" value="ECO:0007669"/>
    <property type="project" value="TreeGrafter"/>
</dbReference>
<feature type="compositionally biased region" description="Low complexity" evidence="1">
    <location>
        <begin position="784"/>
        <end position="795"/>
    </location>
</feature>
<evidence type="ECO:0000256" key="1">
    <source>
        <dbReference type="SAM" id="MobiDB-lite"/>
    </source>
</evidence>
<evidence type="ECO:0000313" key="3">
    <source>
        <dbReference type="Proteomes" id="UP001302676"/>
    </source>
</evidence>
<feature type="compositionally biased region" description="Polar residues" evidence="1">
    <location>
        <begin position="685"/>
        <end position="706"/>
    </location>
</feature>
<feature type="compositionally biased region" description="Acidic residues" evidence="1">
    <location>
        <begin position="825"/>
        <end position="839"/>
    </location>
</feature>
<organism evidence="2 3">
    <name type="scientific">Dichotomopilus funicola</name>
    <dbReference type="NCBI Taxonomy" id="1934379"/>
    <lineage>
        <taxon>Eukaryota</taxon>
        <taxon>Fungi</taxon>
        <taxon>Dikarya</taxon>
        <taxon>Ascomycota</taxon>
        <taxon>Pezizomycotina</taxon>
        <taxon>Sordariomycetes</taxon>
        <taxon>Sordariomycetidae</taxon>
        <taxon>Sordariales</taxon>
        <taxon>Chaetomiaceae</taxon>
        <taxon>Dichotomopilus</taxon>
    </lineage>
</organism>
<evidence type="ECO:0000313" key="2">
    <source>
        <dbReference type="EMBL" id="KAK4142288.1"/>
    </source>
</evidence>
<dbReference type="GO" id="GO:0016579">
    <property type="term" value="P:protein deubiquitination"/>
    <property type="evidence" value="ECO:0007669"/>
    <property type="project" value="TreeGrafter"/>
</dbReference>
<name>A0AAN6V021_9PEZI</name>
<proteinExistence type="predicted"/>
<gene>
    <name evidence="2" type="ORF">C8A04DRAFT_38394</name>
</gene>
<feature type="region of interest" description="Disordered" evidence="1">
    <location>
        <begin position="670"/>
        <end position="743"/>
    </location>
</feature>
<reference evidence="2" key="2">
    <citation type="submission" date="2023-05" db="EMBL/GenBank/DDBJ databases">
        <authorList>
            <consortium name="Lawrence Berkeley National Laboratory"/>
            <person name="Steindorff A."/>
            <person name="Hensen N."/>
            <person name="Bonometti L."/>
            <person name="Westerberg I."/>
            <person name="Brannstrom I.O."/>
            <person name="Guillou S."/>
            <person name="Cros-Aarteil S."/>
            <person name="Calhoun S."/>
            <person name="Haridas S."/>
            <person name="Kuo A."/>
            <person name="Mondo S."/>
            <person name="Pangilinan J."/>
            <person name="Riley R."/>
            <person name="Labutti K."/>
            <person name="Andreopoulos B."/>
            <person name="Lipzen A."/>
            <person name="Chen C."/>
            <person name="Yanf M."/>
            <person name="Daum C."/>
            <person name="Ng V."/>
            <person name="Clum A."/>
            <person name="Ohm R."/>
            <person name="Martin F."/>
            <person name="Silar P."/>
            <person name="Natvig D."/>
            <person name="Lalanne C."/>
            <person name="Gautier V."/>
            <person name="Ament-Velasquez S.L."/>
            <person name="Kruys A."/>
            <person name="Hutchinson M.I."/>
            <person name="Powell A.J."/>
            <person name="Barry K."/>
            <person name="Miller A.N."/>
            <person name="Grigoriev I.V."/>
            <person name="Debuchy R."/>
            <person name="Gladieux P."/>
            <person name="Thoren M.H."/>
            <person name="Johannesson H."/>
        </authorList>
    </citation>
    <scope>NUCLEOTIDE SEQUENCE</scope>
    <source>
        <strain evidence="2">CBS 141.50</strain>
    </source>
</reference>
<dbReference type="GO" id="GO:0005634">
    <property type="term" value="C:nucleus"/>
    <property type="evidence" value="ECO:0007669"/>
    <property type="project" value="TreeGrafter"/>
</dbReference>
<dbReference type="GeneID" id="87820834"/>
<protein>
    <recommendedName>
        <fullName evidence="4">Ubiquitin interaction domain-containing protein</fullName>
    </recommendedName>
</protein>
<accession>A0AAN6V021</accession>
<evidence type="ECO:0008006" key="4">
    <source>
        <dbReference type="Google" id="ProtNLM"/>
    </source>
</evidence>
<dbReference type="RefSeq" id="XP_062635659.1">
    <property type="nucleotide sequence ID" value="XM_062784221.1"/>
</dbReference>
<feature type="region of interest" description="Disordered" evidence="1">
    <location>
        <begin position="68"/>
        <end position="113"/>
    </location>
</feature>
<dbReference type="PANTHER" id="PTHR39597">
    <property type="entry name" value="UBA DOMAIN-CONTAINING PROTEIN RUP1"/>
    <property type="match status" value="1"/>
</dbReference>
<reference evidence="2" key="1">
    <citation type="journal article" date="2023" name="Mol. Phylogenet. Evol.">
        <title>Genome-scale phylogeny and comparative genomics of the fungal order Sordariales.</title>
        <authorList>
            <person name="Hensen N."/>
            <person name="Bonometti L."/>
            <person name="Westerberg I."/>
            <person name="Brannstrom I.O."/>
            <person name="Guillou S."/>
            <person name="Cros-Aarteil S."/>
            <person name="Calhoun S."/>
            <person name="Haridas S."/>
            <person name="Kuo A."/>
            <person name="Mondo S."/>
            <person name="Pangilinan J."/>
            <person name="Riley R."/>
            <person name="LaButti K."/>
            <person name="Andreopoulos B."/>
            <person name="Lipzen A."/>
            <person name="Chen C."/>
            <person name="Yan M."/>
            <person name="Daum C."/>
            <person name="Ng V."/>
            <person name="Clum A."/>
            <person name="Steindorff A."/>
            <person name="Ohm R.A."/>
            <person name="Martin F."/>
            <person name="Silar P."/>
            <person name="Natvig D.O."/>
            <person name="Lalanne C."/>
            <person name="Gautier V."/>
            <person name="Ament-Velasquez S.L."/>
            <person name="Kruys A."/>
            <person name="Hutchinson M.I."/>
            <person name="Powell A.J."/>
            <person name="Barry K."/>
            <person name="Miller A.N."/>
            <person name="Grigoriev I.V."/>
            <person name="Debuchy R."/>
            <person name="Gladieux P."/>
            <person name="Hiltunen Thoren M."/>
            <person name="Johannesson H."/>
        </authorList>
    </citation>
    <scope>NUCLEOTIDE SEQUENCE</scope>
    <source>
        <strain evidence="2">CBS 141.50</strain>
    </source>
</reference>
<feature type="region of interest" description="Disordered" evidence="1">
    <location>
        <begin position="122"/>
        <end position="141"/>
    </location>
</feature>
<dbReference type="PANTHER" id="PTHR39597:SF1">
    <property type="entry name" value="UBA DOMAIN-CONTAINING PROTEIN RUP1"/>
    <property type="match status" value="1"/>
</dbReference>
<feature type="compositionally biased region" description="Polar residues" evidence="1">
    <location>
        <begin position="807"/>
        <end position="824"/>
    </location>
</feature>
<dbReference type="Proteomes" id="UP001302676">
    <property type="component" value="Unassembled WGS sequence"/>
</dbReference>
<dbReference type="AlphaFoldDB" id="A0AAN6V021"/>
<feature type="compositionally biased region" description="Polar residues" evidence="1">
    <location>
        <begin position="74"/>
        <end position="87"/>
    </location>
</feature>
<dbReference type="InterPro" id="IPR055335">
    <property type="entry name" value="Ucp6/RUP1"/>
</dbReference>
<feature type="region of interest" description="Disordered" evidence="1">
    <location>
        <begin position="152"/>
        <end position="191"/>
    </location>
</feature>
<keyword evidence="3" id="KW-1185">Reference proteome</keyword>
<feature type="region of interest" description="Disordered" evidence="1">
    <location>
        <begin position="784"/>
        <end position="849"/>
    </location>
</feature>
<dbReference type="EMBL" id="MU853599">
    <property type="protein sequence ID" value="KAK4142288.1"/>
    <property type="molecule type" value="Genomic_DNA"/>
</dbReference>
<comment type="caution">
    <text evidence="2">The sequence shown here is derived from an EMBL/GenBank/DDBJ whole genome shotgun (WGS) entry which is preliminary data.</text>
</comment>
<sequence>MASNEATALDEQAQMVEMVTGFENRAVIVNALRENHGNVDTVVNEYLDDPAKFGRKYGWDETAFSAGRDGDESAANNPNVPSFTINSPPVLYGTDPSFYGGPSRPPSRANNRSPLSRLVESAAGGQYTTATPSNRQEEEDQLQQAINLSLNTSGVQSPHPFPPPPLPVPQQSGVMNSNGESSAYFGPANRPDYDQDQWAMVPLGRQDSDSDPSLRARKSGAPVFLRCRINSEWEKHRVGGLMMVFHKIPAVRNLILRIGITPDYGYGNKGDWWQGEPIGVPLQPESDGWAGKIVPSWTDEIHRLVAFLELSERAYGTADILIRARTPTIRDSWDAEKDLFENFTEASLEGPAVPKIETLVSSVSILMLDTLDEQGNDRFALLDLHIPETFYIDRYLQENGLKLQKIQFEMVTLLNAYEVNVAKERQLAQTNLGDDRRAVMGAAIRRRLERASKFKHDTYWRTQGQTPIEVEGDYYLPDHVGELALLPEEAEIADMCEAEIRELEGKLVEMDRIMNDAVLPERRAIDEVNLAMAALLTAPSADEEWNPKHKYSLRGVIPDPDTVYLRMRAPIDEAEVAPTNDAPADGAPACGASGDGEEGWWRTTFKPEDNTVEHTAVTYEAVLREACGTGCKPIVVYANDKAMQEEDLPISDALKTFIRLDNRHFKQEVSQAGRLGHKRSAGAENGSQSKRLQRSSSIGSMDTNHASAGDLEDDDMRDAPFDTDAVFGATGAPQDDAIPDLVDIPPLSGTLNAPPSYDNYAEVEAASVSPAFAQVSLGDANGISNAGSSNNAGSSPLPKGGQEMQERPNSQLFGQLGNNNTSTGVDEDEPLIDLSEPIDVDPKVPAGGV</sequence>
<feature type="compositionally biased region" description="Pro residues" evidence="1">
    <location>
        <begin position="159"/>
        <end position="168"/>
    </location>
</feature>